<feature type="compositionally biased region" description="Basic and acidic residues" evidence="1">
    <location>
        <begin position="71"/>
        <end position="89"/>
    </location>
</feature>
<proteinExistence type="predicted"/>
<protein>
    <submittedName>
        <fullName evidence="3">Uncharacterized protein</fullName>
    </submittedName>
</protein>
<comment type="caution">
    <text evidence="3">The sequence shown here is derived from an EMBL/GenBank/DDBJ whole genome shotgun (WGS) entry which is preliminary data.</text>
</comment>
<evidence type="ECO:0000313" key="3">
    <source>
        <dbReference type="EMBL" id="KAG7293591.1"/>
    </source>
</evidence>
<keyword evidence="4" id="KW-1185">Reference proteome</keyword>
<feature type="chain" id="PRO_5041981326" evidence="2">
    <location>
        <begin position="20"/>
        <end position="192"/>
    </location>
</feature>
<evidence type="ECO:0000313" key="4">
    <source>
        <dbReference type="Proteomes" id="UP001197093"/>
    </source>
</evidence>
<dbReference type="EMBL" id="JAHCVI010000001">
    <property type="protein sequence ID" value="KAG7293591.1"/>
    <property type="molecule type" value="Genomic_DNA"/>
</dbReference>
<organism evidence="3 4">
    <name type="scientific">Staphylotrichum longicolle</name>
    <dbReference type="NCBI Taxonomy" id="669026"/>
    <lineage>
        <taxon>Eukaryota</taxon>
        <taxon>Fungi</taxon>
        <taxon>Dikarya</taxon>
        <taxon>Ascomycota</taxon>
        <taxon>Pezizomycotina</taxon>
        <taxon>Sordariomycetes</taxon>
        <taxon>Sordariomycetidae</taxon>
        <taxon>Sordariales</taxon>
        <taxon>Chaetomiaceae</taxon>
        <taxon>Staphylotrichum</taxon>
    </lineage>
</organism>
<sequence length="192" mass="18828">MKPVAYGAALLGLVSAVLGQAVTLAPSPTESVGCEPHGDHWHCEGPRVTSAPVAAATSSSAAAAVTTSSATHDHDHDHGDDDDDDHVHTDAAGTGSLKPSPTESYGCEPHGDHWHCEGPVTASATGTASVSAAASGSTTVVSILVTTTSAPTLPAANASTTRTALPSTAGAPRYEVAGLGFAGLAAVAAMAL</sequence>
<dbReference type="Proteomes" id="UP001197093">
    <property type="component" value="Unassembled WGS sequence"/>
</dbReference>
<feature type="signal peptide" evidence="2">
    <location>
        <begin position="1"/>
        <end position="19"/>
    </location>
</feature>
<evidence type="ECO:0000256" key="2">
    <source>
        <dbReference type="SAM" id="SignalP"/>
    </source>
</evidence>
<reference evidence="3" key="1">
    <citation type="submission" date="2023-02" db="EMBL/GenBank/DDBJ databases">
        <authorList>
            <person name="Palmer J.M."/>
        </authorList>
    </citation>
    <scope>NUCLEOTIDE SEQUENCE</scope>
    <source>
        <strain evidence="3">FW57</strain>
    </source>
</reference>
<feature type="compositionally biased region" description="Low complexity" evidence="1">
    <location>
        <begin position="60"/>
        <end position="70"/>
    </location>
</feature>
<keyword evidence="2" id="KW-0732">Signal</keyword>
<dbReference type="AlphaFoldDB" id="A0AAD4F5C9"/>
<gene>
    <name evidence="3" type="ORF">NEMBOFW57_003644</name>
</gene>
<name>A0AAD4F5C9_9PEZI</name>
<feature type="region of interest" description="Disordered" evidence="1">
    <location>
        <begin position="60"/>
        <end position="108"/>
    </location>
</feature>
<accession>A0AAD4F5C9</accession>
<evidence type="ECO:0000256" key="1">
    <source>
        <dbReference type="SAM" id="MobiDB-lite"/>
    </source>
</evidence>